<name>A0A3M7SAC1_BRAPC</name>
<evidence type="ECO:0000313" key="3">
    <source>
        <dbReference type="Proteomes" id="UP000276133"/>
    </source>
</evidence>
<evidence type="ECO:0000313" key="2">
    <source>
        <dbReference type="EMBL" id="RNA32766.1"/>
    </source>
</evidence>
<organism evidence="2 3">
    <name type="scientific">Brachionus plicatilis</name>
    <name type="common">Marine rotifer</name>
    <name type="synonym">Brachionus muelleri</name>
    <dbReference type="NCBI Taxonomy" id="10195"/>
    <lineage>
        <taxon>Eukaryota</taxon>
        <taxon>Metazoa</taxon>
        <taxon>Spiralia</taxon>
        <taxon>Gnathifera</taxon>
        <taxon>Rotifera</taxon>
        <taxon>Eurotatoria</taxon>
        <taxon>Monogononta</taxon>
        <taxon>Pseudotrocha</taxon>
        <taxon>Ploima</taxon>
        <taxon>Brachionidae</taxon>
        <taxon>Brachionus</taxon>
    </lineage>
</organism>
<sequence>MTSKDSTTSSAKSITKQTLGGFTSSSSFNYINDLETTLLRCSSPILMEESEEISVLGERGIWMNKSQCENWHELSIRYLKPPTPEEPGDIIIKYENDGTCDPAPPIIMRQQPSRPKTPEPLILREAPPKPPKQIEKKVITISGKKLPPTPRKVVIERLPETPPKPQSILIERWLPYSRQKRKVVIQHSDGNKILEKPRNLIIQWDRPSVTVKKHIKHLGVIKADPKEYQDRFGKTLYRPEELPLFAKEIKNPNGLDLAADASDTTCELVGDVEVLKLVDLNKEGLGEYKSQIENFE</sequence>
<proteinExistence type="predicted"/>
<dbReference type="Proteomes" id="UP000276133">
    <property type="component" value="Unassembled WGS sequence"/>
</dbReference>
<dbReference type="OrthoDB" id="10060090at2759"/>
<gene>
    <name evidence="2" type="ORF">BpHYR1_046786</name>
</gene>
<protein>
    <submittedName>
        <fullName evidence="2">Uncharacterized protein</fullName>
    </submittedName>
</protein>
<reference evidence="2 3" key="1">
    <citation type="journal article" date="2018" name="Sci. Rep.">
        <title>Genomic signatures of local adaptation to the degree of environmental predictability in rotifers.</title>
        <authorList>
            <person name="Franch-Gras L."/>
            <person name="Hahn C."/>
            <person name="Garcia-Roger E.M."/>
            <person name="Carmona M.J."/>
            <person name="Serra M."/>
            <person name="Gomez A."/>
        </authorList>
    </citation>
    <scope>NUCLEOTIDE SEQUENCE [LARGE SCALE GENOMIC DNA]</scope>
    <source>
        <strain evidence="2">HYR1</strain>
    </source>
</reference>
<keyword evidence="3" id="KW-1185">Reference proteome</keyword>
<dbReference type="EMBL" id="REGN01001753">
    <property type="protein sequence ID" value="RNA32766.1"/>
    <property type="molecule type" value="Genomic_DNA"/>
</dbReference>
<dbReference type="AlphaFoldDB" id="A0A3M7SAC1"/>
<comment type="caution">
    <text evidence="2">The sequence shown here is derived from an EMBL/GenBank/DDBJ whole genome shotgun (WGS) entry which is preliminary data.</text>
</comment>
<accession>A0A3M7SAC1</accession>
<evidence type="ECO:0000256" key="1">
    <source>
        <dbReference type="SAM" id="MobiDB-lite"/>
    </source>
</evidence>
<feature type="region of interest" description="Disordered" evidence="1">
    <location>
        <begin position="102"/>
        <end position="129"/>
    </location>
</feature>